<keyword evidence="3" id="KW-0732">Signal</keyword>
<sequence length="344" mass="39835">MKMTQLWHASMQGMPWNEEKMNQAVQHLRRRATVHFRVGVDTVEDLAHLDAKVFSVRPDLILHISNADVKAKYESSFLGRLAQLKHVSALQLHVSQKQDFTILGTMSQMHFLIISSPAKETDLSFIEHFTQLTYLELHGKFESKTSIEKCKSLETLILNCPVDCLDVLAALPRLQYLSLDNCELRSELEILAPSSIRILKLSSVRKLTSIHGLERMHGLEFLHLSLSKLEQLCDFSQMPRLRQLELSYMKSLRNLEYLWTATALEVLELKEINTALKAESFVRLSELERLRQIDFRFIDFNKGRIAAMREQLIRQGKSHILYEHIPEQAQVQSMAIEHISRYLT</sequence>
<keyword evidence="2" id="KW-0812">Transmembrane</keyword>
<dbReference type="PANTHER" id="PTHR48063:SF112">
    <property type="entry name" value="RECEPTOR LIKE PROTEIN 30-LIKE"/>
    <property type="match status" value="1"/>
</dbReference>
<name>A0A2V4VA94_PAEBA</name>
<dbReference type="InterPro" id="IPR046956">
    <property type="entry name" value="RLP23-like"/>
</dbReference>
<proteinExistence type="predicted"/>
<evidence type="ECO:0000256" key="4">
    <source>
        <dbReference type="ARBA" id="ARBA00022989"/>
    </source>
</evidence>
<organism evidence="7 8">
    <name type="scientific">Paenibacillus barcinonensis</name>
    <dbReference type="NCBI Taxonomy" id="198119"/>
    <lineage>
        <taxon>Bacteria</taxon>
        <taxon>Bacillati</taxon>
        <taxon>Bacillota</taxon>
        <taxon>Bacilli</taxon>
        <taxon>Bacillales</taxon>
        <taxon>Paenibacillaceae</taxon>
        <taxon>Paenibacillus</taxon>
    </lineage>
</organism>
<gene>
    <name evidence="7" type="ORF">DFQ00_105255</name>
</gene>
<evidence type="ECO:0000313" key="8">
    <source>
        <dbReference type="Proteomes" id="UP000247790"/>
    </source>
</evidence>
<comment type="subcellular location">
    <subcellularLocation>
        <location evidence="1">Membrane</location>
    </subcellularLocation>
</comment>
<comment type="caution">
    <text evidence="7">The sequence shown here is derived from an EMBL/GenBank/DDBJ whole genome shotgun (WGS) entry which is preliminary data.</text>
</comment>
<dbReference type="AlphaFoldDB" id="A0A2V4VA94"/>
<evidence type="ECO:0000256" key="6">
    <source>
        <dbReference type="ARBA" id="ARBA00023180"/>
    </source>
</evidence>
<dbReference type="Proteomes" id="UP000247790">
    <property type="component" value="Unassembled WGS sequence"/>
</dbReference>
<evidence type="ECO:0000256" key="1">
    <source>
        <dbReference type="ARBA" id="ARBA00004370"/>
    </source>
</evidence>
<dbReference type="GO" id="GO:0016020">
    <property type="term" value="C:membrane"/>
    <property type="evidence" value="ECO:0007669"/>
    <property type="project" value="UniProtKB-SubCell"/>
</dbReference>
<keyword evidence="4" id="KW-1133">Transmembrane helix</keyword>
<evidence type="ECO:0000256" key="3">
    <source>
        <dbReference type="ARBA" id="ARBA00022729"/>
    </source>
</evidence>
<dbReference type="SUPFAM" id="SSF52058">
    <property type="entry name" value="L domain-like"/>
    <property type="match status" value="1"/>
</dbReference>
<dbReference type="InterPro" id="IPR032675">
    <property type="entry name" value="LRR_dom_sf"/>
</dbReference>
<keyword evidence="6" id="KW-0325">Glycoprotein</keyword>
<keyword evidence="5" id="KW-0472">Membrane</keyword>
<evidence type="ECO:0008006" key="9">
    <source>
        <dbReference type="Google" id="ProtNLM"/>
    </source>
</evidence>
<reference evidence="7 8" key="1">
    <citation type="submission" date="2018-06" db="EMBL/GenBank/DDBJ databases">
        <title>Genomic Encyclopedia of Type Strains, Phase III (KMG-III): the genomes of soil and plant-associated and newly described type strains.</title>
        <authorList>
            <person name="Whitman W."/>
        </authorList>
    </citation>
    <scope>NUCLEOTIDE SEQUENCE [LARGE SCALE GENOMIC DNA]</scope>
    <source>
        <strain evidence="7 8">CECT 7022</strain>
    </source>
</reference>
<protein>
    <recommendedName>
        <fullName evidence="9">Internalin A</fullName>
    </recommendedName>
</protein>
<dbReference type="Gene3D" id="3.80.10.10">
    <property type="entry name" value="Ribonuclease Inhibitor"/>
    <property type="match status" value="1"/>
</dbReference>
<evidence type="ECO:0000256" key="2">
    <source>
        <dbReference type="ARBA" id="ARBA00022692"/>
    </source>
</evidence>
<dbReference type="RefSeq" id="WP_244213774.1">
    <property type="nucleotide sequence ID" value="NZ_CP054614.1"/>
</dbReference>
<evidence type="ECO:0000313" key="7">
    <source>
        <dbReference type="EMBL" id="PYE49751.1"/>
    </source>
</evidence>
<evidence type="ECO:0000256" key="5">
    <source>
        <dbReference type="ARBA" id="ARBA00023136"/>
    </source>
</evidence>
<accession>A0A2V4VA94</accession>
<dbReference type="EMBL" id="QJSW01000005">
    <property type="protein sequence ID" value="PYE49751.1"/>
    <property type="molecule type" value="Genomic_DNA"/>
</dbReference>
<dbReference type="PANTHER" id="PTHR48063">
    <property type="entry name" value="LRR RECEPTOR-LIKE KINASE"/>
    <property type="match status" value="1"/>
</dbReference>